<dbReference type="NCBIfam" id="TIGR04131">
    <property type="entry name" value="Bac_Flav_CTERM"/>
    <property type="match status" value="1"/>
</dbReference>
<name>A0A6I4ING0_9SPHI</name>
<dbReference type="Pfam" id="PF13585">
    <property type="entry name" value="CHU_C"/>
    <property type="match status" value="1"/>
</dbReference>
<accession>A0A6I4ING0</accession>
<dbReference type="InterPro" id="IPR026341">
    <property type="entry name" value="T9SS_type_B"/>
</dbReference>
<organism evidence="1 2">
    <name type="scientific">Mucilaginibacter ginkgonis</name>
    <dbReference type="NCBI Taxonomy" id="2682091"/>
    <lineage>
        <taxon>Bacteria</taxon>
        <taxon>Pseudomonadati</taxon>
        <taxon>Bacteroidota</taxon>
        <taxon>Sphingobacteriia</taxon>
        <taxon>Sphingobacteriales</taxon>
        <taxon>Sphingobacteriaceae</taxon>
        <taxon>Mucilaginibacter</taxon>
    </lineage>
</organism>
<gene>
    <name evidence="1" type="ORF">GO620_015085</name>
</gene>
<reference evidence="1 2" key="1">
    <citation type="submission" date="2020-12" db="EMBL/GenBank/DDBJ databases">
        <title>HMF7856_wgs.fasta genome submission.</title>
        <authorList>
            <person name="Kang H."/>
            <person name="Kim H."/>
            <person name="Joh K."/>
        </authorList>
    </citation>
    <scope>NUCLEOTIDE SEQUENCE [LARGE SCALE GENOMIC DNA]</scope>
    <source>
        <strain evidence="1 2">HMF7856</strain>
    </source>
</reference>
<dbReference type="KEGG" id="mgik:GO620_015085"/>
<dbReference type="RefSeq" id="WP_157524591.1">
    <property type="nucleotide sequence ID" value="NZ_CP066775.1"/>
</dbReference>
<sequence length="724" mass="78479">MKFTFLLALFATVIGVGVLRAQTCPENIDFSYGNFTNWNCQTGAINQSGIITFTGQGPVGGRQTIITNSDTGKDYYGNFSVVSPSGNKYSIKLGNESAGAQAEQVSYTYTIPADKKDYVFTYYYAVVLQLTNHSEFERPRFSVKLTDLTANEQVQCGTHDFVSGDGLGDFQKSSNGQVEYRDWSTVAVNLGGRAGHKVRFDFTTNDCTYSAHFGYAYLAFDDPCLLNRDPITGSNVCNGSNYVVLTAPPGFGSYNWHLAGNPEILGYGRQLPITPVPPDGTKYAVDVVSTSGVGAGCTASFNATVHKIDEPFIYQLQPNATVCESDGADLTDPKYFTGSSAGLTYKYYVDAAENTAIRNPQKIKTSGRYYVRATNSYGCTDLQFIDINVIPAPSNAPIIADAVCAPLTVDITDPKLISYSPDNTYAFFKDVDLLQPVANPKAVDVAGVYFIKVTNSLGCTSAVPVTVTIVERPKVKPKDITGCSPLDITNIKYNAGDEYAATYKYFKDATATIPLDNANAVTQAGTYYTLGYNSLGCPSLVAAPVKATLTPPATLTLADITPVKYPATVDLSLSVTQLPGYTYNYFADSLATSPLPAYNKITQSGRYFVLATNEYGCTIIKGINVTVNEPDEVNLLIKTAFTPNGDGVNDFATTAMQGAATVNYFKIYSRNGSLVFATKDLGIYWDGKMNGSDLPMGTYYWVCDTYDTFRKKQVIKSGYIALIR</sequence>
<dbReference type="Proteomes" id="UP000429232">
    <property type="component" value="Chromosome"/>
</dbReference>
<dbReference type="AlphaFoldDB" id="A0A6I4ING0"/>
<proteinExistence type="predicted"/>
<evidence type="ECO:0000313" key="1">
    <source>
        <dbReference type="EMBL" id="QQL49477.1"/>
    </source>
</evidence>
<keyword evidence="2" id="KW-1185">Reference proteome</keyword>
<protein>
    <submittedName>
        <fullName evidence="1">Gliding motility-associated C-terminal domain-containing protein</fullName>
    </submittedName>
</protein>
<evidence type="ECO:0000313" key="2">
    <source>
        <dbReference type="Proteomes" id="UP000429232"/>
    </source>
</evidence>
<dbReference type="EMBL" id="CP066775">
    <property type="protein sequence ID" value="QQL49477.1"/>
    <property type="molecule type" value="Genomic_DNA"/>
</dbReference>